<organism evidence="2 3">
    <name type="scientific">Catonella massiliensis</name>
    <dbReference type="NCBI Taxonomy" id="2799636"/>
    <lineage>
        <taxon>Bacteria</taxon>
        <taxon>Bacillati</taxon>
        <taxon>Bacillota</taxon>
        <taxon>Clostridia</taxon>
        <taxon>Lachnospirales</taxon>
        <taxon>Lachnospiraceae</taxon>
        <taxon>Catonella</taxon>
    </lineage>
</organism>
<keyword evidence="1" id="KW-0472">Membrane</keyword>
<dbReference type="RefSeq" id="WP_208428197.1">
    <property type="nucleotide sequence ID" value="NZ_JAEPRJ010000001.1"/>
</dbReference>
<accession>A0ABS1IXL7</accession>
<evidence type="ECO:0008006" key="4">
    <source>
        <dbReference type="Google" id="ProtNLM"/>
    </source>
</evidence>
<keyword evidence="1" id="KW-0812">Transmembrane</keyword>
<keyword evidence="1" id="KW-1133">Transmembrane helix</keyword>
<evidence type="ECO:0000256" key="1">
    <source>
        <dbReference type="SAM" id="Phobius"/>
    </source>
</evidence>
<evidence type="ECO:0000313" key="3">
    <source>
        <dbReference type="Proteomes" id="UP000604730"/>
    </source>
</evidence>
<proteinExistence type="predicted"/>
<name>A0ABS1IXL7_9FIRM</name>
<dbReference type="EMBL" id="JAEPRJ010000001">
    <property type="protein sequence ID" value="MBK5896637.1"/>
    <property type="molecule type" value="Genomic_DNA"/>
</dbReference>
<dbReference type="Proteomes" id="UP000604730">
    <property type="component" value="Unassembled WGS sequence"/>
</dbReference>
<keyword evidence="3" id="KW-1185">Reference proteome</keyword>
<reference evidence="2 3" key="1">
    <citation type="submission" date="2021-01" db="EMBL/GenBank/DDBJ databases">
        <title>Isolation and description of Catonella massiliensis sp. nov., a novel Catonella species, isolated from a stable periodontitis subject.</title>
        <authorList>
            <person name="Antezack A."/>
            <person name="Boxberger M."/>
            <person name="La Scola B."/>
            <person name="Monnet-Corti V."/>
        </authorList>
    </citation>
    <scope>NUCLEOTIDE SEQUENCE [LARGE SCALE GENOMIC DNA]</scope>
    <source>
        <strain evidence="2 3">Marseille-Q4567</strain>
    </source>
</reference>
<feature type="transmembrane region" description="Helical" evidence="1">
    <location>
        <begin position="21"/>
        <end position="39"/>
    </location>
</feature>
<evidence type="ECO:0000313" key="2">
    <source>
        <dbReference type="EMBL" id="MBK5896637.1"/>
    </source>
</evidence>
<comment type="caution">
    <text evidence="2">The sequence shown here is derived from an EMBL/GenBank/DDBJ whole genome shotgun (WGS) entry which is preliminary data.</text>
</comment>
<protein>
    <recommendedName>
        <fullName evidence="4">DUF3139 domain-containing protein</fullName>
    </recommendedName>
</protein>
<gene>
    <name evidence="2" type="ORF">JJN12_02395</name>
</gene>
<sequence>MKSFVNVKARRAERLVAVKTVSFVVVILAVLVAGIYYMGNIGSEQGIKLTREAAVRTAVQCYSIEGIYPPNVDYMEANYKLKYDKSKYYIHYDAFASNIMPTIEVYEKR</sequence>